<accession>A0ACD4VIL4</accession>
<proteinExistence type="predicted"/>
<evidence type="ECO:0000313" key="1">
    <source>
        <dbReference type="EMBL" id="WOB77405.1"/>
    </source>
</evidence>
<gene>
    <name evidence="1" type="ORF">PZA08_08600</name>
</gene>
<protein>
    <submittedName>
        <fullName evidence="1">Uncharacterized protein</fullName>
    </submittedName>
</protein>
<organism evidence="1 2">
    <name type="scientific">Brevundimonas nasdae</name>
    <dbReference type="NCBI Taxonomy" id="172043"/>
    <lineage>
        <taxon>Bacteria</taxon>
        <taxon>Pseudomonadati</taxon>
        <taxon>Pseudomonadota</taxon>
        <taxon>Alphaproteobacteria</taxon>
        <taxon>Caulobacterales</taxon>
        <taxon>Caulobacteraceae</taxon>
        <taxon>Brevundimonas</taxon>
    </lineage>
</organism>
<reference evidence="1" key="1">
    <citation type="submission" date="2023-03" db="EMBL/GenBank/DDBJ databases">
        <title>Genome sequence of Brevundimonas nasdae SJTX8.</title>
        <authorList>
            <person name="Liang R."/>
        </authorList>
    </citation>
    <scope>NUCLEOTIDE SEQUENCE</scope>
    <source>
        <strain evidence="1">X8</strain>
    </source>
</reference>
<dbReference type="Proteomes" id="UP001302493">
    <property type="component" value="Chromosome"/>
</dbReference>
<evidence type="ECO:0000313" key="2">
    <source>
        <dbReference type="Proteomes" id="UP001302493"/>
    </source>
</evidence>
<keyword evidence="2" id="KW-1185">Reference proteome</keyword>
<sequence length="306" mass="32952">MKLTPILVSLSALLAAPGLSMAQSMPMPPTTSAAAGDVGQVDDIEVVGRLSPRQRAESFVAEVGAAPGEARLARWDRSLCVGAGAMERDQAQRLIDRVSIVAASLGLQLGAPGCKANVMIMATTTADALAQDMVRSDPNGFQPAFGNSDAGNAELERFQRSDAAVRWWQVSLPVSADTGQVAIRMKGDDEPPSISSPSMSRLRGGVRDDLARIYIIVDTTKLGDVSFDALCDYIAMISLAQINDRADTTRYDTILNLFKNSPVNSRLSQWDFAYLKYLYEADRSLAHRDAQMLEIASRLGRSTATP</sequence>
<name>A0ACD4VIL4_9CAUL</name>
<dbReference type="EMBL" id="CP119180">
    <property type="protein sequence ID" value="WOB77405.1"/>
    <property type="molecule type" value="Genomic_DNA"/>
</dbReference>